<evidence type="ECO:0000256" key="1">
    <source>
        <dbReference type="SAM" id="MobiDB-lite"/>
    </source>
</evidence>
<dbReference type="PANTHER" id="PTHR37512:SF1">
    <property type="entry name" value="NADR_TTD14 AAA DOMAIN-CONTAINING PROTEIN"/>
    <property type="match status" value="1"/>
</dbReference>
<dbReference type="PANTHER" id="PTHR37512">
    <property type="entry name" value="TRIFUNCTIONAL NAD BIOSYNTHESIS/REGULATOR PROTEIN NADR"/>
    <property type="match status" value="1"/>
</dbReference>
<evidence type="ECO:0000313" key="4">
    <source>
        <dbReference type="Proteomes" id="UP000831963"/>
    </source>
</evidence>
<dbReference type="Gene3D" id="3.40.50.300">
    <property type="entry name" value="P-loop containing nucleotide triphosphate hydrolases"/>
    <property type="match status" value="1"/>
</dbReference>
<organism evidence="3 4">
    <name type="scientific">Microbacterium galbinum</name>
    <dbReference type="NCBI Taxonomy" id="2851646"/>
    <lineage>
        <taxon>Bacteria</taxon>
        <taxon>Bacillati</taxon>
        <taxon>Actinomycetota</taxon>
        <taxon>Actinomycetes</taxon>
        <taxon>Micrococcales</taxon>
        <taxon>Microbacteriaceae</taxon>
        <taxon>Microbacterium</taxon>
    </lineage>
</organism>
<feature type="compositionally biased region" description="Basic and acidic residues" evidence="1">
    <location>
        <begin position="364"/>
        <end position="387"/>
    </location>
</feature>
<feature type="region of interest" description="Disordered" evidence="1">
    <location>
        <begin position="350"/>
        <end position="387"/>
    </location>
</feature>
<dbReference type="Pfam" id="PF13521">
    <property type="entry name" value="AAA_28"/>
    <property type="match status" value="1"/>
</dbReference>
<dbReference type="InterPro" id="IPR027417">
    <property type="entry name" value="P-loop_NTPase"/>
</dbReference>
<keyword evidence="4" id="KW-1185">Reference proteome</keyword>
<dbReference type="SUPFAM" id="SSF52374">
    <property type="entry name" value="Nucleotidylyl transferase"/>
    <property type="match status" value="1"/>
</dbReference>
<protein>
    <submittedName>
        <fullName evidence="3">AAA family ATPase</fullName>
    </submittedName>
</protein>
<dbReference type="InterPro" id="IPR014729">
    <property type="entry name" value="Rossmann-like_a/b/a_fold"/>
</dbReference>
<dbReference type="InterPro" id="IPR038727">
    <property type="entry name" value="NadR/Ttd14_AAA_dom"/>
</dbReference>
<evidence type="ECO:0000313" key="3">
    <source>
        <dbReference type="EMBL" id="UPL13437.1"/>
    </source>
</evidence>
<evidence type="ECO:0000259" key="2">
    <source>
        <dbReference type="Pfam" id="PF13521"/>
    </source>
</evidence>
<reference evidence="3 4" key="1">
    <citation type="submission" date="2021-06" db="EMBL/GenBank/DDBJ databases">
        <title>Genome-based taxonomic framework of Microbacterium strains isolated from marine environment, the description of four new species and reclassification of four preexisting species.</title>
        <authorList>
            <person name="Lee S.D."/>
            <person name="Kim S.-M."/>
            <person name="Byeon Y.-S."/>
            <person name="Yang H.L."/>
            <person name="Kim I.S."/>
        </authorList>
    </citation>
    <scope>NUCLEOTIDE SEQUENCE [LARGE SCALE GENOMIC DNA]</scope>
    <source>
        <strain evidence="3 4">SSW1-36</strain>
    </source>
</reference>
<feature type="compositionally biased region" description="Low complexity" evidence="1">
    <location>
        <begin position="353"/>
        <end position="363"/>
    </location>
</feature>
<dbReference type="SUPFAM" id="SSF52540">
    <property type="entry name" value="P-loop containing nucleoside triphosphate hydrolases"/>
    <property type="match status" value="1"/>
</dbReference>
<feature type="domain" description="NadR/Ttd14 AAA" evidence="2">
    <location>
        <begin position="161"/>
        <end position="320"/>
    </location>
</feature>
<proteinExistence type="predicted"/>
<name>A0ABY4IN03_9MICO</name>
<dbReference type="RefSeq" id="WP_247956743.1">
    <property type="nucleotide sequence ID" value="NZ_CP078077.1"/>
</dbReference>
<gene>
    <name evidence="3" type="ORF">KV396_02675</name>
</gene>
<dbReference type="Gene3D" id="3.40.50.620">
    <property type="entry name" value="HUPs"/>
    <property type="match status" value="1"/>
</dbReference>
<dbReference type="EMBL" id="CP078077">
    <property type="protein sequence ID" value="UPL13437.1"/>
    <property type="molecule type" value="Genomic_DNA"/>
</dbReference>
<dbReference type="Proteomes" id="UP000831963">
    <property type="component" value="Chromosome"/>
</dbReference>
<accession>A0ABY4IN03</accession>
<sequence>MTAAAPRREGHGLVIGKFYPFHSGHSHLIREAERRSDRVTVQVLGASVESIPLETRADWIRESHPGARVVAAMDDAPVDFGSDAAWREHLAVIESLLDGPVDTVYSCDAYGGELAQRLGTHWVRIDEGRRINPVSGTAIRADPAALWHELAPAVRASLTPRVVVLGAESTGSTTLAEALAAHLGTLWVPEYGREHSEVREGGLEAPWRSDEFDLIVDRQIALEERALRRVPRPVLVCDTDVLATALWHERYVGTVAERLHRAADGHRPLLYVLTGDEIPFEQDGMRDGEHIRHDMQQRFRDVLAAQPVPWLEVRGDVPARVQAAASALEPLLAAHLSFAIPLEARPMDEQRALQRAAAHSAAAHKSETNRADAHGADGRTGEGDGRP</sequence>
<dbReference type="InterPro" id="IPR052735">
    <property type="entry name" value="NAD_biosynth-regulator"/>
</dbReference>